<feature type="non-terminal residue" evidence="1">
    <location>
        <position position="1"/>
    </location>
</feature>
<dbReference type="EMBL" id="CAJNOE010007425">
    <property type="protein sequence ID" value="CAF1527803.1"/>
    <property type="molecule type" value="Genomic_DNA"/>
</dbReference>
<feature type="non-terminal residue" evidence="1">
    <location>
        <position position="42"/>
    </location>
</feature>
<dbReference type="Proteomes" id="UP000663860">
    <property type="component" value="Unassembled WGS sequence"/>
</dbReference>
<evidence type="ECO:0000313" key="2">
    <source>
        <dbReference type="Proteomes" id="UP000663860"/>
    </source>
</evidence>
<accession>A0A815VA36</accession>
<comment type="caution">
    <text evidence="1">The sequence shown here is derived from an EMBL/GenBank/DDBJ whole genome shotgun (WGS) entry which is preliminary data.</text>
</comment>
<sequence length="42" mass="4829">KLQDYHKKSSEYMNKTAAYTCLGANDLIQQQPRNNRQQATTA</sequence>
<evidence type="ECO:0000313" key="1">
    <source>
        <dbReference type="EMBL" id="CAF1527803.1"/>
    </source>
</evidence>
<proteinExistence type="predicted"/>
<dbReference type="AlphaFoldDB" id="A0A815VA36"/>
<organism evidence="1 2">
    <name type="scientific">Adineta steineri</name>
    <dbReference type="NCBI Taxonomy" id="433720"/>
    <lineage>
        <taxon>Eukaryota</taxon>
        <taxon>Metazoa</taxon>
        <taxon>Spiralia</taxon>
        <taxon>Gnathifera</taxon>
        <taxon>Rotifera</taxon>
        <taxon>Eurotatoria</taxon>
        <taxon>Bdelloidea</taxon>
        <taxon>Adinetida</taxon>
        <taxon>Adinetidae</taxon>
        <taxon>Adineta</taxon>
    </lineage>
</organism>
<name>A0A815VA36_9BILA</name>
<protein>
    <submittedName>
        <fullName evidence="1">Uncharacterized protein</fullName>
    </submittedName>
</protein>
<gene>
    <name evidence="1" type="ORF">IZO911_LOCUS46056</name>
</gene>
<reference evidence="1" key="1">
    <citation type="submission" date="2021-02" db="EMBL/GenBank/DDBJ databases">
        <authorList>
            <person name="Nowell W R."/>
        </authorList>
    </citation>
    <scope>NUCLEOTIDE SEQUENCE</scope>
</reference>